<evidence type="ECO:0000313" key="2">
    <source>
        <dbReference type="EMBL" id="TQD95521.1"/>
    </source>
</evidence>
<protein>
    <submittedName>
        <fullName evidence="2">Uncharacterized protein</fullName>
    </submittedName>
</protein>
<proteinExistence type="predicted"/>
<feature type="region of interest" description="Disordered" evidence="1">
    <location>
        <begin position="1"/>
        <end position="29"/>
    </location>
</feature>
<keyword evidence="3" id="KW-1185">Reference proteome</keyword>
<evidence type="ECO:0000256" key="1">
    <source>
        <dbReference type="SAM" id="MobiDB-lite"/>
    </source>
</evidence>
<comment type="caution">
    <text evidence="2">The sequence shown here is derived from an EMBL/GenBank/DDBJ whole genome shotgun (WGS) entry which is preliminary data.</text>
</comment>
<reference evidence="2 3" key="1">
    <citation type="journal article" date="2019" name="G3 (Bethesda)">
        <title>Sequencing of a Wild Apple (Malus baccata) Genome Unravels the Differences Between Cultivated and Wild Apple Species Regarding Disease Resistance and Cold Tolerance.</title>
        <authorList>
            <person name="Chen X."/>
        </authorList>
    </citation>
    <scope>NUCLEOTIDE SEQUENCE [LARGE SCALE GENOMIC DNA]</scope>
    <source>
        <strain evidence="3">cv. Shandingzi</strain>
        <tissue evidence="2">Leaves</tissue>
    </source>
</reference>
<accession>A0A540M9X7</accession>
<evidence type="ECO:0000313" key="3">
    <source>
        <dbReference type="Proteomes" id="UP000315295"/>
    </source>
</evidence>
<organism evidence="2 3">
    <name type="scientific">Malus baccata</name>
    <name type="common">Siberian crab apple</name>
    <name type="synonym">Pyrus baccata</name>
    <dbReference type="NCBI Taxonomy" id="106549"/>
    <lineage>
        <taxon>Eukaryota</taxon>
        <taxon>Viridiplantae</taxon>
        <taxon>Streptophyta</taxon>
        <taxon>Embryophyta</taxon>
        <taxon>Tracheophyta</taxon>
        <taxon>Spermatophyta</taxon>
        <taxon>Magnoliopsida</taxon>
        <taxon>eudicotyledons</taxon>
        <taxon>Gunneridae</taxon>
        <taxon>Pentapetalae</taxon>
        <taxon>rosids</taxon>
        <taxon>fabids</taxon>
        <taxon>Rosales</taxon>
        <taxon>Rosaceae</taxon>
        <taxon>Amygdaloideae</taxon>
        <taxon>Maleae</taxon>
        <taxon>Malus</taxon>
    </lineage>
</organism>
<dbReference type="EMBL" id="VIEB01000312">
    <property type="protein sequence ID" value="TQD95521.1"/>
    <property type="molecule type" value="Genomic_DNA"/>
</dbReference>
<name>A0A540M9X7_MALBA</name>
<dbReference type="Proteomes" id="UP000315295">
    <property type="component" value="Unassembled WGS sequence"/>
</dbReference>
<sequence length="105" mass="11675">MSQESTRSSSPPPWKAEGYTPKRGGRRLSEAPCCFSNKDRRPILWQDEEALKTVPDSRQCVSLDSRQADESLPAGKRENEVDDLVCGGAAACWLIRNILAVKIRS</sequence>
<dbReference type="AlphaFoldDB" id="A0A540M9X7"/>
<gene>
    <name evidence="2" type="ORF">C1H46_018877</name>
</gene>